<dbReference type="InterPro" id="IPR013424">
    <property type="entry name" value="Ice-binding_C"/>
</dbReference>
<feature type="chain" id="PRO_5047183813" evidence="1">
    <location>
        <begin position="29"/>
        <end position="328"/>
    </location>
</feature>
<comment type="caution">
    <text evidence="2">The sequence shown here is derived from an EMBL/GenBank/DDBJ whole genome shotgun (WGS) entry which is preliminary data.</text>
</comment>
<evidence type="ECO:0000256" key="1">
    <source>
        <dbReference type="SAM" id="SignalP"/>
    </source>
</evidence>
<reference evidence="2 3" key="1">
    <citation type="submission" date="2024-08" db="EMBL/GenBank/DDBJ databases">
        <title>Whole-genome sequencing of halo(alkali)philic microorganisms from hypersaline lakes.</title>
        <authorList>
            <person name="Sorokin D.Y."/>
            <person name="Merkel A.Y."/>
            <person name="Messina E."/>
            <person name="Yakimov M."/>
        </authorList>
    </citation>
    <scope>NUCLEOTIDE SEQUENCE [LARGE SCALE GENOMIC DNA]</scope>
    <source>
        <strain evidence="2 3">Cl-TMA</strain>
    </source>
</reference>
<sequence length="328" mass="34779">MRIRNPLLHAALAGLTTFGLTTAGAAQAQSSALDSIMPSGEVLLTDDSGENVYRDGQEIQGNIQEGDVMRGAIDITKIEDGGQGTFVNTTGRQFTALFQMEVAGISDTGQTAEYSGNTYEVWDFELQSAGAGAWDPYISDATADSLGIDKGQLSALFYDDSLSNTTFDRTSGDAEQELMDASDGQLRAAAGLVDSDDFWIARGPGDLQAFQDADLNEDVGDFFFGASWMYENFDRDFSEFSQNLGSSEIQNIAFAPGGSANVGLYGDGDLFGPSAESGFGVYNKANINVGPEEDQQIPEPATAALTGLGLMLMAAFGRRRPSRTTAGC</sequence>
<dbReference type="RefSeq" id="WP_373655730.1">
    <property type="nucleotide sequence ID" value="NZ_JBGUAW010000005.1"/>
</dbReference>
<gene>
    <name evidence="2" type="ORF">ACERLL_08930</name>
</gene>
<feature type="signal peptide" evidence="1">
    <location>
        <begin position="1"/>
        <end position="28"/>
    </location>
</feature>
<keyword evidence="1" id="KW-0732">Signal</keyword>
<dbReference type="Proteomes" id="UP001575181">
    <property type="component" value="Unassembled WGS sequence"/>
</dbReference>
<protein>
    <submittedName>
        <fullName evidence="2">PEP-CTERM sorting domain-containing protein</fullName>
    </submittedName>
</protein>
<evidence type="ECO:0000313" key="3">
    <source>
        <dbReference type="Proteomes" id="UP001575181"/>
    </source>
</evidence>
<evidence type="ECO:0000313" key="2">
    <source>
        <dbReference type="EMBL" id="MFA9460947.1"/>
    </source>
</evidence>
<keyword evidence="3" id="KW-1185">Reference proteome</keyword>
<dbReference type="EMBL" id="JBGUAW010000005">
    <property type="protein sequence ID" value="MFA9460947.1"/>
    <property type="molecule type" value="Genomic_DNA"/>
</dbReference>
<proteinExistence type="predicted"/>
<organism evidence="2 3">
    <name type="scientific">Thiohalorhabdus methylotrophus</name>
    <dbReference type="NCBI Taxonomy" id="3242694"/>
    <lineage>
        <taxon>Bacteria</taxon>
        <taxon>Pseudomonadati</taxon>
        <taxon>Pseudomonadota</taxon>
        <taxon>Gammaproteobacteria</taxon>
        <taxon>Thiohalorhabdales</taxon>
        <taxon>Thiohalorhabdaceae</taxon>
        <taxon>Thiohalorhabdus</taxon>
    </lineage>
</organism>
<accession>A0ABV4TUK2</accession>
<name>A0ABV4TUK2_9GAMM</name>
<dbReference type="NCBIfam" id="TIGR02595">
    <property type="entry name" value="PEP_CTERM"/>
    <property type="match status" value="1"/>
</dbReference>